<keyword evidence="2" id="KW-1185">Reference proteome</keyword>
<dbReference type="EMBL" id="QXMN01000068">
    <property type="protein sequence ID" value="RIX73250.1"/>
    <property type="molecule type" value="Genomic_DNA"/>
</dbReference>
<comment type="caution">
    <text evidence="1">The sequence shown here is derived from an EMBL/GenBank/DDBJ whole genome shotgun (WGS) entry which is preliminary data.</text>
</comment>
<dbReference type="InterPro" id="IPR050570">
    <property type="entry name" value="Cell_wall_metabolism_enzyme"/>
</dbReference>
<dbReference type="AlphaFoldDB" id="A0A9X8CZK4"/>
<dbReference type="PANTHER" id="PTHR21666">
    <property type="entry name" value="PEPTIDASE-RELATED"/>
    <property type="match status" value="1"/>
</dbReference>
<dbReference type="InterPro" id="IPR023346">
    <property type="entry name" value="Lysozyme-like_dom_sf"/>
</dbReference>
<dbReference type="PANTHER" id="PTHR21666:SF290">
    <property type="entry name" value="PEPTIDASE M23 DOMAIN PROTEIN"/>
    <property type="match status" value="1"/>
</dbReference>
<dbReference type="GO" id="GO:0004222">
    <property type="term" value="F:metalloendopeptidase activity"/>
    <property type="evidence" value="ECO:0007669"/>
    <property type="project" value="TreeGrafter"/>
</dbReference>
<proteinExistence type="predicted"/>
<dbReference type="Gene3D" id="2.70.70.10">
    <property type="entry name" value="Glucose Permease (Domain IIA)"/>
    <property type="match status" value="1"/>
</dbReference>
<organism evidence="1 2">
    <name type="scientific">Acidovorax cavernicola</name>
    <dbReference type="NCBI Taxonomy" id="1675792"/>
    <lineage>
        <taxon>Bacteria</taxon>
        <taxon>Pseudomonadati</taxon>
        <taxon>Pseudomonadota</taxon>
        <taxon>Betaproteobacteria</taxon>
        <taxon>Burkholderiales</taxon>
        <taxon>Comamonadaceae</taxon>
        <taxon>Acidovorax</taxon>
    </lineage>
</organism>
<protein>
    <submittedName>
        <fullName evidence="1">M23 family peptidase</fullName>
    </submittedName>
</protein>
<dbReference type="SUPFAM" id="SSF51261">
    <property type="entry name" value="Duplicated hybrid motif"/>
    <property type="match status" value="1"/>
</dbReference>
<evidence type="ECO:0000313" key="1">
    <source>
        <dbReference type="EMBL" id="RIX73250.1"/>
    </source>
</evidence>
<dbReference type="OrthoDB" id="1242806at2"/>
<sequence>MLISPPFLPAPLADDEAFVAAAMPDGVDIAPGSGGAPLGSYPLTTALTWHNGLHIRAPQDAQNQPLPVRAIADGTVIFKREPRAAVAAADDPQNYNPYGLDPAWTDNGIVILRHATEIGAAGTVPTTLAYYSVYMHLSRIEAAIAEGRTVWRKDPIGSAGRILGRENHLHFEICLDPSNLQHLLGTSRSAIWTEPAAQPRANGRTDSVFGCIYIYLPAGTPTSTSKPTDNLQRTGVRPGASAASDHFVPNTLHNSQWVEICYREGASVVRSYWATGAQAGNLLGSSLTEPDFEYDMYTEACARHNSLGAALQANSSPSGWYELLRFGRNLGPDPLPANAAHWRQIPVTSGTVWVDLNAPGTFKFSDADFPGFLGWQCFEDDTSHDNQRCDSPHMKRLLRDPKAPENWREREALARRLGDADIRKKLERAICRFPTEWDRDTIAKRYDWLKVDEEFRVEEGKEWDEFKAHAESISFEGLPQEYKNAVWHVHPRMFIAHMRKCGWRSKKELAQLIPMNVIRKPGSHRSAVPAVWESPGLRAAQALLETHAAELNFALRKYLISTPIRQACFFANATQETQWFSQLQESNGRSPTLHAGWYGRGFLQLTNPNGNINGGNNNYYKYFRFIGKNPVAPPSSSEILWRDEIGNDARHAAQSAGAYWIWPGKVAPNPRNPGLPTVGNTNRYADLAGVDQNQRNLASVSQGGSKVWYYNQSFVNCAAAVNYPATVGQSPPNMNGLIDRSTAFTNALIVLLDVVYFQNAQGHTQNVPENFSRRLAS</sequence>
<name>A0A9X8CZK4_9BURK</name>
<dbReference type="InterPro" id="IPR011055">
    <property type="entry name" value="Dup_hybrid_motif"/>
</dbReference>
<accession>A0A9X8CZK4</accession>
<dbReference type="CDD" id="cd12797">
    <property type="entry name" value="M23_peptidase"/>
    <property type="match status" value="1"/>
</dbReference>
<evidence type="ECO:0000313" key="2">
    <source>
        <dbReference type="Proteomes" id="UP000265619"/>
    </source>
</evidence>
<dbReference type="Proteomes" id="UP000265619">
    <property type="component" value="Unassembled WGS sequence"/>
</dbReference>
<gene>
    <name evidence="1" type="ORF">D3H34_29695</name>
</gene>
<dbReference type="SUPFAM" id="SSF53955">
    <property type="entry name" value="Lysozyme-like"/>
    <property type="match status" value="1"/>
</dbReference>
<dbReference type="Gene3D" id="1.10.530.10">
    <property type="match status" value="1"/>
</dbReference>
<dbReference type="RefSeq" id="WP_119558323.1">
    <property type="nucleotide sequence ID" value="NZ_QXMN01000068.1"/>
</dbReference>
<reference evidence="1 2" key="1">
    <citation type="submission" date="2018-09" db="EMBL/GenBank/DDBJ databases">
        <title>Acidovorax cavernicola nov. sp. isolated from Gruta de las Maravillas (Aracena, Spain).</title>
        <authorList>
            <person name="Jurado V."/>
            <person name="Gutierrez-Patricio S."/>
            <person name="Gonzalez-Pimentel J.L."/>
            <person name="Miller A.Z."/>
            <person name="Laiz L."/>
            <person name="Saiz-Jimenez C."/>
        </authorList>
    </citation>
    <scope>NUCLEOTIDE SEQUENCE [LARGE SCALE GENOMIC DNA]</scope>
    <source>
        <strain evidence="1 2">1011MAR4D40.2</strain>
    </source>
</reference>